<dbReference type="PANTHER" id="PTHR42923">
    <property type="entry name" value="PROTOPORPHYRINOGEN OXIDASE"/>
    <property type="match status" value="1"/>
</dbReference>
<dbReference type="InterPro" id="IPR036188">
    <property type="entry name" value="FAD/NAD-bd_sf"/>
</dbReference>
<dbReference type="PANTHER" id="PTHR42923:SF17">
    <property type="entry name" value="AMINE OXIDASE DOMAIN-CONTAINING PROTEIN"/>
    <property type="match status" value="1"/>
</dbReference>
<accession>W4K6K8</accession>
<gene>
    <name evidence="2" type="ORF">HETIRDRAFT_434050</name>
</gene>
<name>W4K6K8_HETIT</name>
<dbReference type="RefSeq" id="XP_009546085.1">
    <property type="nucleotide sequence ID" value="XM_009547790.1"/>
</dbReference>
<feature type="domain" description="Amine oxidase" evidence="1">
    <location>
        <begin position="10"/>
        <end position="281"/>
    </location>
</feature>
<evidence type="ECO:0000313" key="2">
    <source>
        <dbReference type="EMBL" id="ETW81438.1"/>
    </source>
</evidence>
<protein>
    <recommendedName>
        <fullName evidence="1">Amine oxidase domain-containing protein</fullName>
    </recommendedName>
</protein>
<dbReference type="GeneID" id="20674719"/>
<dbReference type="GO" id="GO:0016491">
    <property type="term" value="F:oxidoreductase activity"/>
    <property type="evidence" value="ECO:0007669"/>
    <property type="project" value="InterPro"/>
</dbReference>
<dbReference type="InParanoid" id="W4K6K8"/>
<dbReference type="eggNOG" id="ENOG502QSMW">
    <property type="taxonomic scope" value="Eukaryota"/>
</dbReference>
<proteinExistence type="predicted"/>
<dbReference type="Pfam" id="PF01593">
    <property type="entry name" value="Amino_oxidase"/>
    <property type="match status" value="1"/>
</dbReference>
<dbReference type="InterPro" id="IPR050464">
    <property type="entry name" value="Zeta_carotene_desat/Oxidored"/>
</dbReference>
<dbReference type="Gene3D" id="3.50.50.60">
    <property type="entry name" value="FAD/NAD(P)-binding domain"/>
    <property type="match status" value="1"/>
</dbReference>
<dbReference type="Gene3D" id="3.90.660.20">
    <property type="entry name" value="Protoporphyrinogen oxidase, mitochondrial, domain 2"/>
    <property type="match status" value="1"/>
</dbReference>
<dbReference type="KEGG" id="hir:HETIRDRAFT_434050"/>
<sequence>MRVAVVGSGVSGLAATWLLNDRSKHEVHLYESDSRPGGHANTVTVAVPDKIPVDVDSGFIVFNPSTYPNFLRFLRSHPLIEIIPTEMTFGVSRDAGAFEWAGKTLFTVFCQPRRLVDPDMWRLLYDVLRFNACARRLLTEEEEKKHMTELSIEDYLQREGYSNSFRDNYLVPMTAAVWSTPPDVCALDFPARTLIRFLHNHHLLQLTGKPSWLTIKGGSKQYVNTILSSLPEGALRLSSPVASVSSTPRTDSDGFDITLTTLDGATEIYDHVIFACHSDDALKIMSAGGGVTHDEERILGGFRWNRNQVIVHSDEILMPRSKAAWSCWNYLTKSGVDAEGYHKANNDQVALTYWMNDLQKISLETHGPIFATLNPPIPPSPSKTFSTHQYSHPVLDARSVRLQSEMPSIQGKRGISYAGAWMKYGFHEDGFASGLRAAEPLLRQGGEDVEFEVEDAERGGARDVPFIAAAFDWLESSGVRVVIATILGLWLGVVRTLASFYFDLSDVGTRPQERERKEKVI</sequence>
<evidence type="ECO:0000259" key="1">
    <source>
        <dbReference type="Pfam" id="PF01593"/>
    </source>
</evidence>
<organism evidence="2 3">
    <name type="scientific">Heterobasidion irregulare (strain TC 32-1)</name>
    <dbReference type="NCBI Taxonomy" id="747525"/>
    <lineage>
        <taxon>Eukaryota</taxon>
        <taxon>Fungi</taxon>
        <taxon>Dikarya</taxon>
        <taxon>Basidiomycota</taxon>
        <taxon>Agaricomycotina</taxon>
        <taxon>Agaricomycetes</taxon>
        <taxon>Russulales</taxon>
        <taxon>Bondarzewiaceae</taxon>
        <taxon>Heterobasidion</taxon>
        <taxon>Heterobasidion annosum species complex</taxon>
    </lineage>
</organism>
<dbReference type="HOGENOM" id="CLU_028123_2_1_1"/>
<reference evidence="2 3" key="1">
    <citation type="journal article" date="2012" name="New Phytol.">
        <title>Insight into trade-off between wood decay and parasitism from the genome of a fungal forest pathogen.</title>
        <authorList>
            <person name="Olson A."/>
            <person name="Aerts A."/>
            <person name="Asiegbu F."/>
            <person name="Belbahri L."/>
            <person name="Bouzid O."/>
            <person name="Broberg A."/>
            <person name="Canback B."/>
            <person name="Coutinho P.M."/>
            <person name="Cullen D."/>
            <person name="Dalman K."/>
            <person name="Deflorio G."/>
            <person name="van Diepen L.T."/>
            <person name="Dunand C."/>
            <person name="Duplessis S."/>
            <person name="Durling M."/>
            <person name="Gonthier P."/>
            <person name="Grimwood J."/>
            <person name="Fossdal C.G."/>
            <person name="Hansson D."/>
            <person name="Henrissat B."/>
            <person name="Hietala A."/>
            <person name="Himmelstrand K."/>
            <person name="Hoffmeister D."/>
            <person name="Hogberg N."/>
            <person name="James T.Y."/>
            <person name="Karlsson M."/>
            <person name="Kohler A."/>
            <person name="Kues U."/>
            <person name="Lee Y.H."/>
            <person name="Lin Y.C."/>
            <person name="Lind M."/>
            <person name="Lindquist E."/>
            <person name="Lombard V."/>
            <person name="Lucas S."/>
            <person name="Lunden K."/>
            <person name="Morin E."/>
            <person name="Murat C."/>
            <person name="Park J."/>
            <person name="Raffaello T."/>
            <person name="Rouze P."/>
            <person name="Salamov A."/>
            <person name="Schmutz J."/>
            <person name="Solheim H."/>
            <person name="Stahlberg J."/>
            <person name="Velez H."/>
            <person name="de Vries R.P."/>
            <person name="Wiebenga A."/>
            <person name="Woodward S."/>
            <person name="Yakovlev I."/>
            <person name="Garbelotto M."/>
            <person name="Martin F."/>
            <person name="Grigoriev I.V."/>
            <person name="Stenlid J."/>
        </authorList>
    </citation>
    <scope>NUCLEOTIDE SEQUENCE [LARGE SCALE GENOMIC DNA]</scope>
    <source>
        <strain evidence="2 3">TC 32-1</strain>
    </source>
</reference>
<evidence type="ECO:0000313" key="3">
    <source>
        <dbReference type="Proteomes" id="UP000030671"/>
    </source>
</evidence>
<keyword evidence="3" id="KW-1185">Reference proteome</keyword>
<dbReference type="InterPro" id="IPR002937">
    <property type="entry name" value="Amino_oxidase"/>
</dbReference>
<dbReference type="AlphaFoldDB" id="W4K6K8"/>
<dbReference type="SUPFAM" id="SSF51905">
    <property type="entry name" value="FAD/NAD(P)-binding domain"/>
    <property type="match status" value="1"/>
</dbReference>
<dbReference type="Proteomes" id="UP000030671">
    <property type="component" value="Unassembled WGS sequence"/>
</dbReference>
<dbReference type="STRING" id="747525.W4K6K8"/>
<dbReference type="Gene3D" id="1.10.3110.10">
    <property type="entry name" value="protoporphyrinogen ix oxidase, domain 3"/>
    <property type="match status" value="1"/>
</dbReference>
<dbReference type="EMBL" id="KI925458">
    <property type="protein sequence ID" value="ETW81438.1"/>
    <property type="molecule type" value="Genomic_DNA"/>
</dbReference>
<dbReference type="OrthoDB" id="5977668at2759"/>